<gene>
    <name evidence="2" type="ORF">EDS130_LOCUS17728</name>
</gene>
<feature type="signal peptide" evidence="1">
    <location>
        <begin position="1"/>
        <end position="26"/>
    </location>
</feature>
<reference evidence="2" key="1">
    <citation type="submission" date="2021-02" db="EMBL/GenBank/DDBJ databases">
        <authorList>
            <person name="Nowell W R."/>
        </authorList>
    </citation>
    <scope>NUCLEOTIDE SEQUENCE</scope>
</reference>
<name>A0A814L1T1_ADIRI</name>
<evidence type="ECO:0000313" key="2">
    <source>
        <dbReference type="EMBL" id="CAF1057253.1"/>
    </source>
</evidence>
<dbReference type="OrthoDB" id="10026832at2759"/>
<organism evidence="2 3">
    <name type="scientific">Adineta ricciae</name>
    <name type="common">Rotifer</name>
    <dbReference type="NCBI Taxonomy" id="249248"/>
    <lineage>
        <taxon>Eukaryota</taxon>
        <taxon>Metazoa</taxon>
        <taxon>Spiralia</taxon>
        <taxon>Gnathifera</taxon>
        <taxon>Rotifera</taxon>
        <taxon>Eurotatoria</taxon>
        <taxon>Bdelloidea</taxon>
        <taxon>Adinetida</taxon>
        <taxon>Adinetidae</taxon>
        <taxon>Adineta</taxon>
    </lineage>
</organism>
<protein>
    <submittedName>
        <fullName evidence="2">Uncharacterized protein</fullName>
    </submittedName>
</protein>
<evidence type="ECO:0000256" key="1">
    <source>
        <dbReference type="SAM" id="SignalP"/>
    </source>
</evidence>
<comment type="caution">
    <text evidence="2">The sequence shown here is derived from an EMBL/GenBank/DDBJ whole genome shotgun (WGS) entry which is preliminary data.</text>
</comment>
<dbReference type="EMBL" id="CAJNOJ010000080">
    <property type="protein sequence ID" value="CAF1057253.1"/>
    <property type="molecule type" value="Genomic_DNA"/>
</dbReference>
<proteinExistence type="predicted"/>
<dbReference type="AlphaFoldDB" id="A0A814L1T1"/>
<keyword evidence="1" id="KW-0732">Signal</keyword>
<dbReference type="Proteomes" id="UP000663852">
    <property type="component" value="Unassembled WGS sequence"/>
</dbReference>
<accession>A0A814L1T1</accession>
<sequence>MKVYFLTVSVLYQVLLMKSITGTTQAARNHEINVIESHTLPYIDVFNPLDTMNYIRKIANDVNRLSIMKNRIVLTHDLSKEFNKTELQERIQDTRDSNLRILLGKVLALQDNSTILLASTRQQRNRIRQTWIIHGERTANDEFNLFIIDIHQIKEIDKLKLLIYELVFICFTIAADSIKPRKYKVLAIGTIVVVASIKIASDLNTYPPDVIYEYILQCSKYNNFFQN</sequence>
<evidence type="ECO:0000313" key="3">
    <source>
        <dbReference type="Proteomes" id="UP000663852"/>
    </source>
</evidence>
<feature type="chain" id="PRO_5032971693" evidence="1">
    <location>
        <begin position="27"/>
        <end position="227"/>
    </location>
</feature>